<keyword evidence="8 11" id="KW-0472">Membrane</keyword>
<proteinExistence type="inferred from homology"/>
<reference evidence="12" key="2">
    <citation type="journal article" date="2022" name="Microbiol. Resour. Announc.">
        <title>Whole-Genome Sequence of Entomortierella parvispora E1425, a Mucoromycotan Fungus Associated with Burkholderiaceae-Related Endosymbiotic Bacteria.</title>
        <authorList>
            <person name="Herlambang A."/>
            <person name="Guo Y."/>
            <person name="Takashima Y."/>
            <person name="Narisawa K."/>
            <person name="Ohta H."/>
            <person name="Nishizawa T."/>
        </authorList>
    </citation>
    <scope>NUCLEOTIDE SEQUENCE</scope>
    <source>
        <strain evidence="12">E1425</strain>
    </source>
</reference>
<feature type="transmembrane region" description="Helical" evidence="11">
    <location>
        <begin position="129"/>
        <end position="150"/>
    </location>
</feature>
<evidence type="ECO:0000313" key="13">
    <source>
        <dbReference type="Proteomes" id="UP000827284"/>
    </source>
</evidence>
<evidence type="ECO:0000256" key="3">
    <source>
        <dbReference type="ARBA" id="ARBA00022448"/>
    </source>
</evidence>
<keyword evidence="7 11" id="KW-1133">Transmembrane helix</keyword>
<evidence type="ECO:0000256" key="6">
    <source>
        <dbReference type="ARBA" id="ARBA00022824"/>
    </source>
</evidence>
<evidence type="ECO:0000256" key="5">
    <source>
        <dbReference type="ARBA" id="ARBA00022692"/>
    </source>
</evidence>
<keyword evidence="3" id="KW-0813">Transport</keyword>
<comment type="subcellular location">
    <subcellularLocation>
        <location evidence="1">Endoplasmic reticulum membrane</location>
        <topology evidence="1">Multi-pass membrane protein</topology>
    </subcellularLocation>
</comment>
<dbReference type="GO" id="GO:0000139">
    <property type="term" value="C:Golgi membrane"/>
    <property type="evidence" value="ECO:0007669"/>
    <property type="project" value="TreeGrafter"/>
</dbReference>
<dbReference type="SUPFAM" id="SSF103481">
    <property type="entry name" value="Multidrug resistance efflux transporter EmrE"/>
    <property type="match status" value="1"/>
</dbReference>
<evidence type="ECO:0000256" key="2">
    <source>
        <dbReference type="ARBA" id="ARBA00010694"/>
    </source>
</evidence>
<reference evidence="12" key="1">
    <citation type="submission" date="2021-11" db="EMBL/GenBank/DDBJ databases">
        <authorList>
            <person name="Herlambang A."/>
            <person name="Guo Y."/>
            <person name="Takashima Y."/>
            <person name="Nishizawa T."/>
        </authorList>
    </citation>
    <scope>NUCLEOTIDE SEQUENCE</scope>
    <source>
        <strain evidence="12">E1425</strain>
    </source>
</reference>
<evidence type="ECO:0000256" key="1">
    <source>
        <dbReference type="ARBA" id="ARBA00004477"/>
    </source>
</evidence>
<dbReference type="PANTHER" id="PTHR10778">
    <property type="entry name" value="SOLUTE CARRIER FAMILY 35 MEMBER B"/>
    <property type="match status" value="1"/>
</dbReference>
<dbReference type="GO" id="GO:0005789">
    <property type="term" value="C:endoplasmic reticulum membrane"/>
    <property type="evidence" value="ECO:0007669"/>
    <property type="project" value="UniProtKB-SubCell"/>
</dbReference>
<name>A0A9P3M2P5_9FUNG</name>
<dbReference type="GO" id="GO:0005459">
    <property type="term" value="F:UDP-galactose transmembrane transporter activity"/>
    <property type="evidence" value="ECO:0007669"/>
    <property type="project" value="TreeGrafter"/>
</dbReference>
<evidence type="ECO:0000313" key="12">
    <source>
        <dbReference type="EMBL" id="GJJ79105.1"/>
    </source>
</evidence>
<feature type="transmembrane region" description="Helical" evidence="11">
    <location>
        <begin position="261"/>
        <end position="282"/>
    </location>
</feature>
<feature type="transmembrane region" description="Helical" evidence="11">
    <location>
        <begin position="104"/>
        <end position="122"/>
    </location>
</feature>
<dbReference type="PANTHER" id="PTHR10778:SF10">
    <property type="entry name" value="SOLUTE CARRIER FAMILY 35 MEMBER B1"/>
    <property type="match status" value="1"/>
</dbReference>
<dbReference type="Proteomes" id="UP000827284">
    <property type="component" value="Unassembled WGS sequence"/>
</dbReference>
<keyword evidence="13" id="KW-1185">Reference proteome</keyword>
<accession>A0A9P3M2P5</accession>
<dbReference type="EMBL" id="BQFW01000015">
    <property type="protein sequence ID" value="GJJ79105.1"/>
    <property type="molecule type" value="Genomic_DNA"/>
</dbReference>
<evidence type="ECO:0000256" key="10">
    <source>
        <dbReference type="SAM" id="MobiDB-lite"/>
    </source>
</evidence>
<dbReference type="InterPro" id="IPR037185">
    <property type="entry name" value="EmrE-like"/>
</dbReference>
<dbReference type="Pfam" id="PF08449">
    <property type="entry name" value="UAA"/>
    <property type="match status" value="1"/>
</dbReference>
<keyword evidence="4" id="KW-0762">Sugar transport</keyword>
<feature type="region of interest" description="Disordered" evidence="10">
    <location>
        <begin position="410"/>
        <end position="462"/>
    </location>
</feature>
<evidence type="ECO:0000256" key="8">
    <source>
        <dbReference type="ARBA" id="ARBA00023136"/>
    </source>
</evidence>
<dbReference type="GO" id="GO:0005460">
    <property type="term" value="F:UDP-glucose transmembrane transporter activity"/>
    <property type="evidence" value="ECO:0007669"/>
    <property type="project" value="TreeGrafter"/>
</dbReference>
<feature type="transmembrane region" description="Helical" evidence="11">
    <location>
        <begin position="156"/>
        <end position="174"/>
    </location>
</feature>
<evidence type="ECO:0000256" key="11">
    <source>
        <dbReference type="SAM" id="Phobius"/>
    </source>
</evidence>
<comment type="similarity">
    <text evidence="2">Belongs to the nucleotide-sugar transporter family. SLC35B subfamily.</text>
</comment>
<feature type="transmembrane region" description="Helical" evidence="11">
    <location>
        <begin position="288"/>
        <end position="307"/>
    </location>
</feature>
<keyword evidence="6" id="KW-0256">Endoplasmic reticulum</keyword>
<feature type="transmembrane region" description="Helical" evidence="11">
    <location>
        <begin position="195"/>
        <end position="213"/>
    </location>
</feature>
<sequence length="462" mass="51659">MLKLAACVAGIYSCFLTWGYFQEKVSTTPYGEESVRFKYFIFLNMIQAISASATAYAYLKIQRKPLAMPSRMLLGKYFQVAFFNAIASPFSYAALKHIDYPTMILTKSCKLVPVMLMNILLYRRKFPTYKYVCVALITMGASGFMLLAPVDEHKKGAVNSSLYGMLLVIINLTIDGVTNSTQDQIFHTFKVTGQQMMCFMNLFMAGFMAIWLLNPFNSELGNALAFCRDHPAIIQDLSLFCLCGALGQCFIFYTLEQFGSLSLVTVTVTRKLFTILLSVVAYGHFLNVSQWLMVGVVFSGIGLEAYVKRNEKLEKMGDNLPKHSPKPDQISFSQVEMMKKDKIEDMNSNFVGMASNFGVGSGLAQYGQELSNGNSSTQLLQPPTQFLHPSYQTQTQFQDQHGYQFMSLQQQYQQQQQQHHSQSLQHQQPLAYASSSSAVPGKQVGGGGGGRQRTSVIAPKRH</sequence>
<feature type="transmembrane region" description="Helical" evidence="11">
    <location>
        <begin position="233"/>
        <end position="254"/>
    </location>
</feature>
<evidence type="ECO:0000256" key="9">
    <source>
        <dbReference type="ARBA" id="ARBA00041103"/>
    </source>
</evidence>
<dbReference type="OrthoDB" id="1601at2759"/>
<evidence type="ECO:0000256" key="4">
    <source>
        <dbReference type="ARBA" id="ARBA00022597"/>
    </source>
</evidence>
<feature type="transmembrane region" description="Helical" evidence="11">
    <location>
        <begin position="37"/>
        <end position="59"/>
    </location>
</feature>
<feature type="compositionally biased region" description="Low complexity" evidence="10">
    <location>
        <begin position="410"/>
        <end position="428"/>
    </location>
</feature>
<evidence type="ECO:0000256" key="7">
    <source>
        <dbReference type="ARBA" id="ARBA00022989"/>
    </source>
</evidence>
<feature type="transmembrane region" description="Helical" evidence="11">
    <location>
        <begin position="80"/>
        <end position="98"/>
    </location>
</feature>
<gene>
    <name evidence="12" type="ORF">EMPS_11464</name>
</gene>
<comment type="caution">
    <text evidence="12">The sequence shown here is derived from an EMBL/GenBank/DDBJ whole genome shotgun (WGS) entry which is preliminary data.</text>
</comment>
<dbReference type="AlphaFoldDB" id="A0A9P3M2P5"/>
<dbReference type="InterPro" id="IPR013657">
    <property type="entry name" value="SCL35B1-4/HUT1"/>
</dbReference>
<protein>
    <recommendedName>
        <fullName evidence="9">UDP-galactose transporter homolog 1</fullName>
    </recommendedName>
</protein>
<organism evidence="12 13">
    <name type="scientific">Entomortierella parvispora</name>
    <dbReference type="NCBI Taxonomy" id="205924"/>
    <lineage>
        <taxon>Eukaryota</taxon>
        <taxon>Fungi</taxon>
        <taxon>Fungi incertae sedis</taxon>
        <taxon>Mucoromycota</taxon>
        <taxon>Mortierellomycotina</taxon>
        <taxon>Mortierellomycetes</taxon>
        <taxon>Mortierellales</taxon>
        <taxon>Mortierellaceae</taxon>
        <taxon>Entomortierella</taxon>
    </lineage>
</organism>
<keyword evidence="5 11" id="KW-0812">Transmembrane</keyword>